<sequence length="62" mass="6894">KRNGLGGLWRKWIGSQWAEGVAMVGKLGLATKLGVRWRWSRVWLVVDRGNERGEVGLGTTMG</sequence>
<reference evidence="1" key="1">
    <citation type="submission" date="2023-10" db="EMBL/GenBank/DDBJ databases">
        <authorList>
            <person name="Domelevo Entfellner J.-B."/>
        </authorList>
    </citation>
    <scope>NUCLEOTIDE SEQUENCE</scope>
</reference>
<feature type="non-terminal residue" evidence="1">
    <location>
        <position position="1"/>
    </location>
</feature>
<name>A0AA86VPW8_9FABA</name>
<gene>
    <name evidence="1" type="ORF">AYBTSS11_LOCUS20290</name>
</gene>
<dbReference type="AlphaFoldDB" id="A0AA86VPW8"/>
<dbReference type="Proteomes" id="UP001189624">
    <property type="component" value="Chromosome 6"/>
</dbReference>
<keyword evidence="2" id="KW-1185">Reference proteome</keyword>
<dbReference type="EMBL" id="OY731403">
    <property type="protein sequence ID" value="CAJ1964398.1"/>
    <property type="molecule type" value="Genomic_DNA"/>
</dbReference>
<proteinExistence type="predicted"/>
<dbReference type="Gramene" id="rna-AYBTSS11_LOCUS20290">
    <property type="protein sequence ID" value="CAJ1964398.1"/>
    <property type="gene ID" value="gene-AYBTSS11_LOCUS20290"/>
</dbReference>
<evidence type="ECO:0000313" key="1">
    <source>
        <dbReference type="EMBL" id="CAJ1964398.1"/>
    </source>
</evidence>
<organism evidence="1 2">
    <name type="scientific">Sphenostylis stenocarpa</name>
    <dbReference type="NCBI Taxonomy" id="92480"/>
    <lineage>
        <taxon>Eukaryota</taxon>
        <taxon>Viridiplantae</taxon>
        <taxon>Streptophyta</taxon>
        <taxon>Embryophyta</taxon>
        <taxon>Tracheophyta</taxon>
        <taxon>Spermatophyta</taxon>
        <taxon>Magnoliopsida</taxon>
        <taxon>eudicotyledons</taxon>
        <taxon>Gunneridae</taxon>
        <taxon>Pentapetalae</taxon>
        <taxon>rosids</taxon>
        <taxon>fabids</taxon>
        <taxon>Fabales</taxon>
        <taxon>Fabaceae</taxon>
        <taxon>Papilionoideae</taxon>
        <taxon>50 kb inversion clade</taxon>
        <taxon>NPAAA clade</taxon>
        <taxon>indigoferoid/millettioid clade</taxon>
        <taxon>Phaseoleae</taxon>
        <taxon>Sphenostylis</taxon>
    </lineage>
</organism>
<protein>
    <submittedName>
        <fullName evidence="1">Uncharacterized protein</fullName>
    </submittedName>
</protein>
<evidence type="ECO:0000313" key="2">
    <source>
        <dbReference type="Proteomes" id="UP001189624"/>
    </source>
</evidence>
<accession>A0AA86VPW8</accession>